<reference evidence="1" key="1">
    <citation type="journal article" date="2014" name="Front. Microbiol.">
        <title>High frequency of phylogenetically diverse reductive dehalogenase-homologous genes in deep subseafloor sedimentary metagenomes.</title>
        <authorList>
            <person name="Kawai M."/>
            <person name="Futagami T."/>
            <person name="Toyoda A."/>
            <person name="Takaki Y."/>
            <person name="Nishi S."/>
            <person name="Hori S."/>
            <person name="Arai W."/>
            <person name="Tsubouchi T."/>
            <person name="Morono Y."/>
            <person name="Uchiyama I."/>
            <person name="Ito T."/>
            <person name="Fujiyama A."/>
            <person name="Inagaki F."/>
            <person name="Takami H."/>
        </authorList>
    </citation>
    <scope>NUCLEOTIDE SEQUENCE</scope>
    <source>
        <strain evidence="1">Expedition CK06-06</strain>
    </source>
</reference>
<comment type="caution">
    <text evidence="1">The sequence shown here is derived from an EMBL/GenBank/DDBJ whole genome shotgun (WGS) entry which is preliminary data.</text>
</comment>
<sequence>MKNEALQTLHSNLVRSVYALDGIDGEFVANLCRRIPFKPRSSDWPESAVLSRIPANQVAGLLAEIEWTENAVQDCVNDALDPDSGSNPEWDITVEEANEPTGNVEHCWRLMADLADYRAKLGVA</sequence>
<gene>
    <name evidence="1" type="ORF">S01H1_70987</name>
</gene>
<organism evidence="1">
    <name type="scientific">marine sediment metagenome</name>
    <dbReference type="NCBI Taxonomy" id="412755"/>
    <lineage>
        <taxon>unclassified sequences</taxon>
        <taxon>metagenomes</taxon>
        <taxon>ecological metagenomes</taxon>
    </lineage>
</organism>
<dbReference type="AlphaFoldDB" id="X0YMG6"/>
<name>X0YMG6_9ZZZZ</name>
<accession>X0YMG6</accession>
<protein>
    <submittedName>
        <fullName evidence="1">Uncharacterized protein</fullName>
    </submittedName>
</protein>
<evidence type="ECO:0000313" key="1">
    <source>
        <dbReference type="EMBL" id="GAG37896.1"/>
    </source>
</evidence>
<dbReference type="EMBL" id="BARS01047241">
    <property type="protein sequence ID" value="GAG37896.1"/>
    <property type="molecule type" value="Genomic_DNA"/>
</dbReference>
<proteinExistence type="predicted"/>